<dbReference type="InterPro" id="IPR024726">
    <property type="entry name" value="FhuF_C"/>
</dbReference>
<protein>
    <submittedName>
        <fullName evidence="2">(2Fe-2S)-binding protein</fullName>
    </submittedName>
</protein>
<dbReference type="RefSeq" id="WP_190919452.1">
    <property type="nucleotide sequence ID" value="NZ_JACXIZ010000027.1"/>
</dbReference>
<evidence type="ECO:0000259" key="1">
    <source>
        <dbReference type="Pfam" id="PF11575"/>
    </source>
</evidence>
<feature type="domain" description="Ferric siderophore reductase C-terminal" evidence="1">
    <location>
        <begin position="230"/>
        <end position="248"/>
    </location>
</feature>
<evidence type="ECO:0000313" key="3">
    <source>
        <dbReference type="Proteomes" id="UP000621560"/>
    </source>
</evidence>
<dbReference type="EMBL" id="JACXIZ010000027">
    <property type="protein sequence ID" value="MBD2846766.1"/>
    <property type="molecule type" value="Genomic_DNA"/>
</dbReference>
<keyword evidence="3" id="KW-1185">Reference proteome</keyword>
<dbReference type="Pfam" id="PF11575">
    <property type="entry name" value="FhuF_C"/>
    <property type="match status" value="1"/>
</dbReference>
<dbReference type="GO" id="GO:0051537">
    <property type="term" value="F:2 iron, 2 sulfur cluster binding"/>
    <property type="evidence" value="ECO:0007669"/>
    <property type="project" value="InterPro"/>
</dbReference>
<dbReference type="Proteomes" id="UP000621560">
    <property type="component" value="Unassembled WGS sequence"/>
</dbReference>
<comment type="caution">
    <text evidence="2">The sequence shown here is derived from an EMBL/GenBank/DDBJ whole genome shotgun (WGS) entry which is preliminary data.</text>
</comment>
<dbReference type="AlphaFoldDB" id="A0A927GSY3"/>
<reference evidence="2" key="1">
    <citation type="submission" date="2020-09" db="EMBL/GenBank/DDBJ databases">
        <title>A novel bacterium of genus Paenibacillus, isolated from South China Sea.</title>
        <authorList>
            <person name="Huang H."/>
            <person name="Mo K."/>
            <person name="Hu Y."/>
        </authorList>
    </citation>
    <scope>NUCLEOTIDE SEQUENCE</scope>
    <source>
        <strain evidence="2">IB182496</strain>
    </source>
</reference>
<organism evidence="2 3">
    <name type="scientific">Paenibacillus sabuli</name>
    <dbReference type="NCBI Taxonomy" id="2772509"/>
    <lineage>
        <taxon>Bacteria</taxon>
        <taxon>Bacillati</taxon>
        <taxon>Bacillota</taxon>
        <taxon>Bacilli</taxon>
        <taxon>Bacillales</taxon>
        <taxon>Paenibacillaceae</taxon>
        <taxon>Paenibacillus</taxon>
    </lineage>
</organism>
<evidence type="ECO:0000313" key="2">
    <source>
        <dbReference type="EMBL" id="MBD2846766.1"/>
    </source>
</evidence>
<name>A0A927GSY3_9BACL</name>
<accession>A0A927GSY3</accession>
<sequence>MIDYAVLESKFYIVTVERPNARLSASLAELSCEAGMAPFLDTYGQLIKATAIEAPAAYLAGMLGTLGAGLQACLSLMNRDPGWRAETVVIQLCKEGDYYSPVFLVRRAANPVAGPLEQEAREGWLTEAFGSFYGAMLRPILEAASSVSGLPIHQLWGQLPTRLNYSVPLMTDFAGVDQAVADRVNRDYDFLKTGLQPMDCFGRAKNPLNVRVRWIESLYEPERQMRMKNACCQYYQIEGGSYCYTCPRLKESEREARRTRHRAEAALQSAGAK</sequence>
<gene>
    <name evidence="2" type="ORF">IDH44_16335</name>
</gene>
<proteinExistence type="predicted"/>